<name>A0A1G7WEU8_ANETH</name>
<evidence type="ECO:0000313" key="4">
    <source>
        <dbReference type="Proteomes" id="UP000198956"/>
    </source>
</evidence>
<feature type="domain" description="Flagellar hook-length control protein-like C-terminal" evidence="2">
    <location>
        <begin position="319"/>
        <end position="392"/>
    </location>
</feature>
<dbReference type="Pfam" id="PF02120">
    <property type="entry name" value="Flg_hook"/>
    <property type="match status" value="1"/>
</dbReference>
<dbReference type="InterPro" id="IPR021136">
    <property type="entry name" value="Flagellar_hook_control-like_C"/>
</dbReference>
<feature type="compositionally biased region" description="Basic and acidic residues" evidence="1">
    <location>
        <begin position="400"/>
        <end position="424"/>
    </location>
</feature>
<feature type="region of interest" description="Disordered" evidence="1">
    <location>
        <begin position="236"/>
        <end position="259"/>
    </location>
</feature>
<protein>
    <submittedName>
        <fullName evidence="3">Hook-length control protein FliK</fullName>
    </submittedName>
</protein>
<dbReference type="OrthoDB" id="2380967at2"/>
<evidence type="ECO:0000259" key="2">
    <source>
        <dbReference type="Pfam" id="PF02120"/>
    </source>
</evidence>
<dbReference type="InterPro" id="IPR038610">
    <property type="entry name" value="FliK-like_C_sf"/>
</dbReference>
<reference evidence="3 4" key="1">
    <citation type="submission" date="2016-10" db="EMBL/GenBank/DDBJ databases">
        <authorList>
            <person name="de Groot N.N."/>
        </authorList>
    </citation>
    <scope>NUCLEOTIDE SEQUENCE [LARGE SCALE GENOMIC DNA]</scope>
    <source>
        <strain evidence="3 4">L 420-91</strain>
    </source>
</reference>
<proteinExistence type="predicted"/>
<sequence length="447" mass="48264">MDDILINRISFFTKNVPSAAKTNNMGSVSGLFASEMQTALSALFLQPLSDGAEEKQNAVSEVVAQIEKLVTVIEEQVQKTKETDSSEATQEIFAALQQLYVLLQQLQQITGQTQRRSDLLGVAQAEAAWKQFPNLIPFGSREKVQELSLMVQKTQNVLDGIGETKGNVLPPELITRLKAALLFLKEQSGEVATVRSGNMNGIGALNAGSDSGQKVASMLNAGSSSEQKVAGMLNAGSNSEQNVPGTGIQSEAGSGKRESGFALEEGTLTKAMHHQMQGTAAAGKAEASVVFSNRNAHVPLVPARFFANEMEVYIVKHMRLNQGTGAMETTLRLFPENLGRVDVKITALNGAITAQFTAATSAGKEAIEQQLHQLRQALIQQGLQVEKIEVNHVSVTSSESDNRTLDQEKEGGSGRQEHEQPKEETSDEAVFNLEELLEERAEMLTEA</sequence>
<gene>
    <name evidence="3" type="ORF">SAMN04489735_1001180</name>
</gene>
<dbReference type="Gene3D" id="3.30.750.140">
    <property type="match status" value="1"/>
</dbReference>
<accession>A0A1G7WEU8</accession>
<dbReference type="EMBL" id="FNDE01000001">
    <property type="protein sequence ID" value="SDG70374.1"/>
    <property type="molecule type" value="Genomic_DNA"/>
</dbReference>
<dbReference type="AlphaFoldDB" id="A0A1G7WEU8"/>
<organism evidence="3 4">
    <name type="scientific">Aneurinibacillus thermoaerophilus</name>
    <dbReference type="NCBI Taxonomy" id="143495"/>
    <lineage>
        <taxon>Bacteria</taxon>
        <taxon>Bacillati</taxon>
        <taxon>Bacillota</taxon>
        <taxon>Bacilli</taxon>
        <taxon>Bacillales</taxon>
        <taxon>Paenibacillaceae</taxon>
        <taxon>Aneurinibacillus group</taxon>
        <taxon>Aneurinibacillus</taxon>
    </lineage>
</organism>
<feature type="region of interest" description="Disordered" evidence="1">
    <location>
        <begin position="394"/>
        <end position="430"/>
    </location>
</feature>
<evidence type="ECO:0000313" key="3">
    <source>
        <dbReference type="EMBL" id="SDG70374.1"/>
    </source>
</evidence>
<dbReference type="CDD" id="cd17470">
    <property type="entry name" value="T3SS_Flik_C"/>
    <property type="match status" value="1"/>
</dbReference>
<evidence type="ECO:0000256" key="1">
    <source>
        <dbReference type="SAM" id="MobiDB-lite"/>
    </source>
</evidence>
<dbReference type="RefSeq" id="WP_057898409.1">
    <property type="nucleotide sequence ID" value="NZ_FNDE01000001.1"/>
</dbReference>
<dbReference type="Proteomes" id="UP000198956">
    <property type="component" value="Unassembled WGS sequence"/>
</dbReference>
<feature type="compositionally biased region" description="Polar residues" evidence="1">
    <location>
        <begin position="236"/>
        <end position="252"/>
    </location>
</feature>